<evidence type="ECO:0000259" key="9">
    <source>
        <dbReference type="PROSITE" id="PS50112"/>
    </source>
</evidence>
<dbReference type="InterPro" id="IPR000014">
    <property type="entry name" value="PAS"/>
</dbReference>
<dbReference type="InterPro" id="IPR003594">
    <property type="entry name" value="HATPase_dom"/>
</dbReference>
<evidence type="ECO:0000256" key="5">
    <source>
        <dbReference type="ARBA" id="ARBA00022777"/>
    </source>
</evidence>
<keyword evidence="4" id="KW-0808">Transferase</keyword>
<keyword evidence="3" id="KW-0597">Phosphoprotein</keyword>
<dbReference type="CDD" id="cd00130">
    <property type="entry name" value="PAS"/>
    <property type="match status" value="1"/>
</dbReference>
<organism evidence="10 11">
    <name type="scientific">Maritalea porphyrae</name>
    <dbReference type="NCBI Taxonomy" id="880732"/>
    <lineage>
        <taxon>Bacteria</taxon>
        <taxon>Pseudomonadati</taxon>
        <taxon>Pseudomonadota</taxon>
        <taxon>Alphaproteobacteria</taxon>
        <taxon>Hyphomicrobiales</taxon>
        <taxon>Devosiaceae</taxon>
        <taxon>Maritalea</taxon>
    </lineage>
</organism>
<dbReference type="Pfam" id="PF00512">
    <property type="entry name" value="HisKA"/>
    <property type="match status" value="1"/>
</dbReference>
<dbReference type="SMART" id="SM00387">
    <property type="entry name" value="HATPase_c"/>
    <property type="match status" value="1"/>
</dbReference>
<evidence type="ECO:0000256" key="7">
    <source>
        <dbReference type="SAM" id="Phobius"/>
    </source>
</evidence>
<name>A0ABQ5URM1_9HYPH</name>
<evidence type="ECO:0000259" key="8">
    <source>
        <dbReference type="PROSITE" id="PS50109"/>
    </source>
</evidence>
<dbReference type="PANTHER" id="PTHR43711">
    <property type="entry name" value="TWO-COMPONENT HISTIDINE KINASE"/>
    <property type="match status" value="1"/>
</dbReference>
<dbReference type="InterPro" id="IPR005467">
    <property type="entry name" value="His_kinase_dom"/>
</dbReference>
<dbReference type="InterPro" id="IPR003661">
    <property type="entry name" value="HisK_dim/P_dom"/>
</dbReference>
<keyword evidence="7" id="KW-0472">Membrane</keyword>
<dbReference type="PROSITE" id="PS50109">
    <property type="entry name" value="HIS_KIN"/>
    <property type="match status" value="1"/>
</dbReference>
<dbReference type="Gene3D" id="3.30.565.10">
    <property type="entry name" value="Histidine kinase-like ATPase, C-terminal domain"/>
    <property type="match status" value="1"/>
</dbReference>
<feature type="transmembrane region" description="Helical" evidence="7">
    <location>
        <begin position="164"/>
        <end position="186"/>
    </location>
</feature>
<feature type="domain" description="Histidine kinase" evidence="8">
    <location>
        <begin position="347"/>
        <end position="566"/>
    </location>
</feature>
<evidence type="ECO:0000256" key="1">
    <source>
        <dbReference type="ARBA" id="ARBA00000085"/>
    </source>
</evidence>
<dbReference type="Gene3D" id="1.10.287.130">
    <property type="match status" value="1"/>
</dbReference>
<feature type="transmembrane region" description="Helical" evidence="7">
    <location>
        <begin position="90"/>
        <end position="120"/>
    </location>
</feature>
<dbReference type="SUPFAM" id="SSF47384">
    <property type="entry name" value="Homodimeric domain of signal transducing histidine kinase"/>
    <property type="match status" value="1"/>
</dbReference>
<gene>
    <name evidence="10" type="ORF">GCM10007879_21770</name>
</gene>
<proteinExistence type="predicted"/>
<feature type="transmembrane region" description="Helical" evidence="7">
    <location>
        <begin position="64"/>
        <end position="84"/>
    </location>
</feature>
<evidence type="ECO:0000256" key="2">
    <source>
        <dbReference type="ARBA" id="ARBA00012438"/>
    </source>
</evidence>
<protein>
    <recommendedName>
        <fullName evidence="2">histidine kinase</fullName>
        <ecNumber evidence="2">2.7.13.3</ecNumber>
    </recommendedName>
</protein>
<comment type="caution">
    <text evidence="10">The sequence shown here is derived from an EMBL/GenBank/DDBJ whole genome shotgun (WGS) entry which is preliminary data.</text>
</comment>
<dbReference type="InterPro" id="IPR004358">
    <property type="entry name" value="Sig_transdc_His_kin-like_C"/>
</dbReference>
<evidence type="ECO:0000256" key="6">
    <source>
        <dbReference type="ARBA" id="ARBA00023012"/>
    </source>
</evidence>
<dbReference type="CDD" id="cd16922">
    <property type="entry name" value="HATPase_EvgS-ArcB-TorS-like"/>
    <property type="match status" value="1"/>
</dbReference>
<dbReference type="PROSITE" id="PS50112">
    <property type="entry name" value="PAS"/>
    <property type="match status" value="1"/>
</dbReference>
<reference evidence="10" key="1">
    <citation type="journal article" date="2014" name="Int. J. Syst. Evol. Microbiol.">
        <title>Complete genome of a new Firmicutes species belonging to the dominant human colonic microbiota ('Ruminococcus bicirculans') reveals two chromosomes and a selective capacity to utilize plant glucans.</title>
        <authorList>
            <consortium name="NISC Comparative Sequencing Program"/>
            <person name="Wegmann U."/>
            <person name="Louis P."/>
            <person name="Goesmann A."/>
            <person name="Henrissat B."/>
            <person name="Duncan S.H."/>
            <person name="Flint H.J."/>
        </authorList>
    </citation>
    <scope>NUCLEOTIDE SEQUENCE</scope>
    <source>
        <strain evidence="10">NBRC 107169</strain>
    </source>
</reference>
<keyword evidence="6" id="KW-0902">Two-component regulatory system</keyword>
<dbReference type="InterPro" id="IPR035965">
    <property type="entry name" value="PAS-like_dom_sf"/>
</dbReference>
<reference evidence="10" key="2">
    <citation type="submission" date="2023-01" db="EMBL/GenBank/DDBJ databases">
        <title>Draft genome sequence of Maritalea porphyrae strain NBRC 107169.</title>
        <authorList>
            <person name="Sun Q."/>
            <person name="Mori K."/>
        </authorList>
    </citation>
    <scope>NUCLEOTIDE SEQUENCE</scope>
    <source>
        <strain evidence="10">NBRC 107169</strain>
    </source>
</reference>
<dbReference type="NCBIfam" id="TIGR00229">
    <property type="entry name" value="sensory_box"/>
    <property type="match status" value="1"/>
</dbReference>
<dbReference type="Pfam" id="PF08447">
    <property type="entry name" value="PAS_3"/>
    <property type="match status" value="1"/>
</dbReference>
<dbReference type="SUPFAM" id="SSF55874">
    <property type="entry name" value="ATPase domain of HSP90 chaperone/DNA topoisomerase II/histidine kinase"/>
    <property type="match status" value="1"/>
</dbReference>
<dbReference type="SMART" id="SM00388">
    <property type="entry name" value="HisKA"/>
    <property type="match status" value="1"/>
</dbReference>
<dbReference type="SUPFAM" id="SSF55785">
    <property type="entry name" value="PYP-like sensor domain (PAS domain)"/>
    <property type="match status" value="1"/>
</dbReference>
<dbReference type="CDD" id="cd00082">
    <property type="entry name" value="HisKA"/>
    <property type="match status" value="1"/>
</dbReference>
<dbReference type="InterPro" id="IPR013655">
    <property type="entry name" value="PAS_fold_3"/>
</dbReference>
<dbReference type="Gene3D" id="3.30.450.20">
    <property type="entry name" value="PAS domain"/>
    <property type="match status" value="1"/>
</dbReference>
<evidence type="ECO:0000313" key="11">
    <source>
        <dbReference type="Proteomes" id="UP001161405"/>
    </source>
</evidence>
<evidence type="ECO:0000256" key="4">
    <source>
        <dbReference type="ARBA" id="ARBA00022679"/>
    </source>
</evidence>
<dbReference type="InterPro" id="IPR036890">
    <property type="entry name" value="HATPase_C_sf"/>
</dbReference>
<dbReference type="InterPro" id="IPR050736">
    <property type="entry name" value="Sensor_HK_Regulatory"/>
</dbReference>
<sequence length="599" mass="65163">MRNPLAALFSHADKQSMRISGDNPGQIRARSFQVNAQASIVVAAVGIAICAFQFYLGSIVVGSLFLSLAIWFGVIGFASTLLPIESRVHLQVLGLCLVGVACALLDPSSTIAGVAIVILAAISAHFFGRRSALFGAGLFGSLSLGIQFLVYSSAIEIDLGLNGYVNSALATIAFVMGFALFAVTLVESKRAFAESDQAQARAFRNLVESVRDAVARYNADGKLIYLSHTSENLFGCKRYELSGTGLMERVHVLDRPKYLKTIADVSHKGVSKSIDVRIRCERPDRSEFVWVEVAFSAVHDRQNDEGRAEVIAIMRNISSRKEQEVDLEAAKKLAESASEAKSRFLATIGHELRTPLNAVVGFSDMMISNIGGELSPDHLEYAQLIRQSGTHLLDTVSMLLDMSKLEAGKFEISTELFAPQDLVEPCFAIVKNAADAKNVQLVADVAKNLPMLRADERACRQVLINLLSNAVKFSPENSKVELQIRMSGTTISMRVKDYGVGISQEDIARLGEPFFQAQNGLNRQYEGTGLGLSIVRGLTELHDGEVAIKSKLGEGAQFAINLPIDGPTSPEQAAVLENLSDRRFVEEERKQQKLHTKTG</sequence>
<keyword evidence="7" id="KW-1133">Transmembrane helix</keyword>
<evidence type="ECO:0000313" key="10">
    <source>
        <dbReference type="EMBL" id="GLQ17928.1"/>
    </source>
</evidence>
<dbReference type="GO" id="GO:0016301">
    <property type="term" value="F:kinase activity"/>
    <property type="evidence" value="ECO:0007669"/>
    <property type="project" value="UniProtKB-KW"/>
</dbReference>
<comment type="catalytic activity">
    <reaction evidence="1">
        <text>ATP + protein L-histidine = ADP + protein N-phospho-L-histidine.</text>
        <dbReference type="EC" id="2.7.13.3"/>
    </reaction>
</comment>
<dbReference type="Proteomes" id="UP001161405">
    <property type="component" value="Unassembled WGS sequence"/>
</dbReference>
<keyword evidence="5 10" id="KW-0418">Kinase</keyword>
<feature type="domain" description="PAS" evidence="9">
    <location>
        <begin position="199"/>
        <end position="269"/>
    </location>
</feature>
<dbReference type="Pfam" id="PF02518">
    <property type="entry name" value="HATPase_c"/>
    <property type="match status" value="1"/>
</dbReference>
<evidence type="ECO:0000256" key="3">
    <source>
        <dbReference type="ARBA" id="ARBA00022553"/>
    </source>
</evidence>
<dbReference type="EC" id="2.7.13.3" evidence="2"/>
<dbReference type="SMART" id="SM00091">
    <property type="entry name" value="PAS"/>
    <property type="match status" value="1"/>
</dbReference>
<dbReference type="InterPro" id="IPR036097">
    <property type="entry name" value="HisK_dim/P_sf"/>
</dbReference>
<dbReference type="PRINTS" id="PR00344">
    <property type="entry name" value="BCTRLSENSOR"/>
</dbReference>
<dbReference type="PANTHER" id="PTHR43711:SF26">
    <property type="entry name" value="SENSOR HISTIDINE KINASE RCSC"/>
    <property type="match status" value="1"/>
</dbReference>
<feature type="transmembrane region" description="Helical" evidence="7">
    <location>
        <begin position="38"/>
        <end position="57"/>
    </location>
</feature>
<keyword evidence="11" id="KW-1185">Reference proteome</keyword>
<accession>A0ABQ5URM1</accession>
<feature type="transmembrane region" description="Helical" evidence="7">
    <location>
        <begin position="132"/>
        <end position="152"/>
    </location>
</feature>
<keyword evidence="7" id="KW-0812">Transmembrane</keyword>
<dbReference type="EMBL" id="BSNI01000002">
    <property type="protein sequence ID" value="GLQ17928.1"/>
    <property type="molecule type" value="Genomic_DNA"/>
</dbReference>